<evidence type="ECO:0000256" key="5">
    <source>
        <dbReference type="ARBA" id="ARBA00047942"/>
    </source>
</evidence>
<dbReference type="Gene3D" id="3.40.50.150">
    <property type="entry name" value="Vaccinia Virus protein VP39"/>
    <property type="match status" value="1"/>
</dbReference>
<keyword evidence="3" id="KW-0808">Transferase</keyword>
<evidence type="ECO:0000313" key="9">
    <source>
        <dbReference type="Proteomes" id="UP000005496"/>
    </source>
</evidence>
<evidence type="ECO:0000313" key="8">
    <source>
        <dbReference type="EMBL" id="EFI36109.1"/>
    </source>
</evidence>
<dbReference type="InterPro" id="IPR029063">
    <property type="entry name" value="SAM-dependent_MTases_sf"/>
</dbReference>
<comment type="caution">
    <text evidence="8">The sequence shown here is derived from an EMBL/GenBank/DDBJ whole genome shotgun (WGS) entry which is preliminary data.</text>
</comment>
<dbReference type="OrthoDB" id="9806213at2"/>
<dbReference type="SUPFAM" id="SSF53335">
    <property type="entry name" value="S-adenosyl-L-methionine-dependent methyltransferases"/>
    <property type="match status" value="1"/>
</dbReference>
<keyword evidence="6" id="KW-0175">Coiled coil</keyword>
<dbReference type="InterPro" id="IPR011639">
    <property type="entry name" value="MethylTrfase_TaqI-like_dom"/>
</dbReference>
<dbReference type="InterPro" id="IPR050953">
    <property type="entry name" value="N4_N6_ade-DNA_methylase"/>
</dbReference>
<protein>
    <recommendedName>
        <fullName evidence="1">site-specific DNA-methyltransferase (adenine-specific)</fullName>
        <ecNumber evidence="1">2.1.1.72</ecNumber>
    </recommendedName>
</protein>
<feature type="domain" description="Type II methyltransferase M.TaqI-like" evidence="7">
    <location>
        <begin position="346"/>
        <end position="581"/>
    </location>
</feature>
<evidence type="ECO:0000256" key="2">
    <source>
        <dbReference type="ARBA" id="ARBA00022603"/>
    </source>
</evidence>
<accession>D6SJQ6</accession>
<dbReference type="GO" id="GO:0009007">
    <property type="term" value="F:site-specific DNA-methyltransferase (adenine-specific) activity"/>
    <property type="evidence" value="ECO:0007669"/>
    <property type="project" value="UniProtKB-EC"/>
</dbReference>
<gene>
    <name evidence="8" type="ORF">Dthio_PD3561</name>
</gene>
<dbReference type="GO" id="GO:0032259">
    <property type="term" value="P:methylation"/>
    <property type="evidence" value="ECO:0007669"/>
    <property type="project" value="UniProtKB-KW"/>
</dbReference>
<proteinExistence type="predicted"/>
<evidence type="ECO:0000256" key="4">
    <source>
        <dbReference type="ARBA" id="ARBA00022691"/>
    </source>
</evidence>
<dbReference type="PANTHER" id="PTHR33841:SF1">
    <property type="entry name" value="DNA METHYLTRANSFERASE A"/>
    <property type="match status" value="1"/>
</dbReference>
<keyword evidence="2" id="KW-0489">Methyltransferase</keyword>
<sequence length="1177" mass="134574">MHPLEKALRSRLERTIERARQEAEAGAVSALEQLGVQEAAPYKHLSKEDRVLRRKLRAHARHLGNGRNAKGEQEIDRLIEEVAYEHWHRMLFARYLAENNLLIYPDPVEPVSITLEECQDLAADEGATNGWELASRYAARMLPQIFRPDSPVFELTLPPENQQRLERLVEDLPREVFTASDSLGWVYQFWQSRKKEEVNASEVKIGAKELPAVTQLFTEPYMVAFLLDNSLGAWWVKMCSEGSDQPAVEARNMLQNAQSEDELRVFFSRPGFTLSYLRFVKDDESSWTPAGGTFDNWPDTLKGFKTLDPCCGSGHFLIAQFLMLVPMRMELEGLSAREAVDKVLAENIHGLEIDQRCVQLAAFSLALAAWTYPGAGGYRPLPELNLACSGLAINARKEEWLNLANGDVKLRYTLDQMYDMFKNAPVLGSLLNPTRIAEQSYWTRENYQRALELVQKIMSREKGDYEKFEMGVVAQGIAKATTLLAEKYHFVVTNVPYLARGKQDEALKEFCQEYYKEAKNDLATVFLDRCLEFCINNNLVNQGQDRRQGVSSGNVSAVFPQNWLFLTSYKKFREKLLKQDVWQLIARLGPGAFETISGEVVKAILLSISRSLKIEKPSTLMLKKDMLQDAHSNMIRGLDVSDFHPAQEKAKQIYEMDINSVEQVKQLDNPDATIKLGNRSRFGIVRDFANCFQGLTTGDDLRLKRLFWEFIQNSDNYTYWQLLQAPSHGRSLYGGRHNLVDVRITTGELKTGALRGKDAWGKWGIAIDRVGSLSPAIYCGDYFHSLVPVIIPKFKVNLSFFLSFAKSSTLKKVAEETNQALSVDNGYFEKFEFDLNHWSKVAQEEYPHGLPQPYSDDPTQWIFHGHPCGSVIWDEDKKWTAHGPLRIEANVLHVAVARLLGYRWPAELDPEMELADEQRWWVQKAGELLPLADEDGIVCIPPVRGEAAAADRLFEILVRSYGSEWSNNILNQLLTEAGNAGKTLESWLRDKFFAQHCRLFHHRPFIWHIWDGLRDGFSALVNYHRLDFKNLETLTYTYLGDWIARQKQAVSEGVDAAEEKLAAAESLKKKLELILEGENPYDIFVRWKPIEKQPIGWNPDLNDGVRLNIRPFMTVGDVSKKGAGILRDKPNIKWNKDRGKDVQSAPWYHLFKGERINDHHLNLQEKFKSRGNNNEYN</sequence>
<feature type="coiled-coil region" evidence="6">
    <location>
        <begin position="1047"/>
        <end position="1074"/>
    </location>
</feature>
<dbReference type="GO" id="GO:0006304">
    <property type="term" value="P:DNA modification"/>
    <property type="evidence" value="ECO:0007669"/>
    <property type="project" value="InterPro"/>
</dbReference>
<dbReference type="Proteomes" id="UP000005496">
    <property type="component" value="Unassembled WGS sequence"/>
</dbReference>
<dbReference type="EC" id="2.1.1.72" evidence="1"/>
<evidence type="ECO:0000259" key="7">
    <source>
        <dbReference type="Pfam" id="PF07669"/>
    </source>
</evidence>
<dbReference type="RefSeq" id="WP_008869234.1">
    <property type="nucleotide sequence ID" value="NZ_ACJN02000001.1"/>
</dbReference>
<dbReference type="EMBL" id="ACJN02000001">
    <property type="protein sequence ID" value="EFI36109.1"/>
    <property type="molecule type" value="Genomic_DNA"/>
</dbReference>
<keyword evidence="9" id="KW-1185">Reference proteome</keyword>
<dbReference type="AlphaFoldDB" id="D6SJQ6"/>
<evidence type="ECO:0000256" key="6">
    <source>
        <dbReference type="SAM" id="Coils"/>
    </source>
</evidence>
<dbReference type="Pfam" id="PF07669">
    <property type="entry name" value="Eco57I"/>
    <property type="match status" value="1"/>
</dbReference>
<reference evidence="8" key="1">
    <citation type="submission" date="2010-05" db="EMBL/GenBank/DDBJ databases">
        <title>The draft genome of Desulfonatronospira thiodismutans ASO3-1.</title>
        <authorList>
            <consortium name="US DOE Joint Genome Institute (JGI-PGF)"/>
            <person name="Lucas S."/>
            <person name="Copeland A."/>
            <person name="Lapidus A."/>
            <person name="Cheng J.-F."/>
            <person name="Bruce D."/>
            <person name="Goodwin L."/>
            <person name="Pitluck S."/>
            <person name="Chertkov O."/>
            <person name="Brettin T."/>
            <person name="Detter J.C."/>
            <person name="Han C."/>
            <person name="Land M.L."/>
            <person name="Hauser L."/>
            <person name="Kyrpides N."/>
            <person name="Mikhailova N."/>
            <person name="Muyzer G."/>
            <person name="Woyke T."/>
        </authorList>
    </citation>
    <scope>NUCLEOTIDE SEQUENCE [LARGE SCALE GENOMIC DNA]</scope>
    <source>
        <strain evidence="8">ASO3-1</strain>
    </source>
</reference>
<keyword evidence="4" id="KW-0949">S-adenosyl-L-methionine</keyword>
<dbReference type="PANTHER" id="PTHR33841">
    <property type="entry name" value="DNA METHYLTRANSFERASE YEEA-RELATED"/>
    <property type="match status" value="1"/>
</dbReference>
<evidence type="ECO:0000256" key="1">
    <source>
        <dbReference type="ARBA" id="ARBA00011900"/>
    </source>
</evidence>
<organism evidence="8 9">
    <name type="scientific">Desulfonatronospira thiodismutans ASO3-1</name>
    <dbReference type="NCBI Taxonomy" id="555779"/>
    <lineage>
        <taxon>Bacteria</taxon>
        <taxon>Pseudomonadati</taxon>
        <taxon>Thermodesulfobacteriota</taxon>
        <taxon>Desulfovibrionia</taxon>
        <taxon>Desulfovibrionales</taxon>
        <taxon>Desulfonatronovibrionaceae</taxon>
        <taxon>Desulfonatronospira</taxon>
    </lineage>
</organism>
<name>D6SJQ6_9BACT</name>
<evidence type="ECO:0000256" key="3">
    <source>
        <dbReference type="ARBA" id="ARBA00022679"/>
    </source>
</evidence>
<dbReference type="eggNOG" id="COG1002">
    <property type="taxonomic scope" value="Bacteria"/>
</dbReference>
<comment type="catalytic activity">
    <reaction evidence="5">
        <text>a 2'-deoxyadenosine in DNA + S-adenosyl-L-methionine = an N(6)-methyl-2'-deoxyadenosine in DNA + S-adenosyl-L-homocysteine + H(+)</text>
        <dbReference type="Rhea" id="RHEA:15197"/>
        <dbReference type="Rhea" id="RHEA-COMP:12418"/>
        <dbReference type="Rhea" id="RHEA-COMP:12419"/>
        <dbReference type="ChEBI" id="CHEBI:15378"/>
        <dbReference type="ChEBI" id="CHEBI:57856"/>
        <dbReference type="ChEBI" id="CHEBI:59789"/>
        <dbReference type="ChEBI" id="CHEBI:90615"/>
        <dbReference type="ChEBI" id="CHEBI:90616"/>
        <dbReference type="EC" id="2.1.1.72"/>
    </reaction>
</comment>